<feature type="domain" description="O-methyltransferase C-terminal" evidence="10">
    <location>
        <begin position="155"/>
        <end position="360"/>
    </location>
</feature>
<dbReference type="GO" id="GO:0008757">
    <property type="term" value="F:S-adenosylmethionine-dependent methyltransferase activity"/>
    <property type="evidence" value="ECO:0007669"/>
    <property type="project" value="UniProtKB-ARBA"/>
</dbReference>
<dbReference type="PANTHER" id="PTHR11746">
    <property type="entry name" value="O-METHYLTRANSFERASE"/>
    <property type="match status" value="1"/>
</dbReference>
<dbReference type="Proteomes" id="UP000634136">
    <property type="component" value="Unassembled WGS sequence"/>
</dbReference>
<dbReference type="Gene3D" id="1.10.10.10">
    <property type="entry name" value="Winged helix-like DNA-binding domain superfamily/Winged helix DNA-binding domain"/>
    <property type="match status" value="1"/>
</dbReference>
<evidence type="ECO:0000256" key="8">
    <source>
        <dbReference type="PIRSR" id="PIRSR005739-1"/>
    </source>
</evidence>
<dbReference type="OrthoDB" id="1606438at2759"/>
<evidence type="ECO:0000256" key="9">
    <source>
        <dbReference type="SAM" id="MobiDB-lite"/>
    </source>
</evidence>
<gene>
    <name evidence="12" type="ORF">G2W53_000572</name>
</gene>
<dbReference type="GO" id="GO:0046983">
    <property type="term" value="F:protein dimerization activity"/>
    <property type="evidence" value="ECO:0007669"/>
    <property type="project" value="InterPro"/>
</dbReference>
<dbReference type="Pfam" id="PF00891">
    <property type="entry name" value="Methyltransf_2"/>
    <property type="match status" value="1"/>
</dbReference>
<name>A0A834XG49_9FABA</name>
<dbReference type="GO" id="GO:0047763">
    <property type="term" value="F:caffeate O-methyltransferase activity"/>
    <property type="evidence" value="ECO:0007669"/>
    <property type="project" value="UniProtKB-EC"/>
</dbReference>
<comment type="pathway">
    <text evidence="1">Aromatic compound metabolism; phenylpropanoid biosynthesis.</text>
</comment>
<dbReference type="Gene3D" id="3.40.50.150">
    <property type="entry name" value="Vaccinia Virus protein VP39"/>
    <property type="match status" value="1"/>
</dbReference>
<dbReference type="GO" id="GO:0032259">
    <property type="term" value="P:methylation"/>
    <property type="evidence" value="ECO:0007669"/>
    <property type="project" value="UniProtKB-KW"/>
</dbReference>
<feature type="domain" description="O-methyltransferase dimerisation" evidence="11">
    <location>
        <begin position="36"/>
        <end position="132"/>
    </location>
</feature>
<keyword evidence="2 12" id="KW-0489">Methyltransferase</keyword>
<sequence length="378" mass="42230">MSTLEEIEPKHLSNKENNQLEIDDDNNDGDNYSYAMQLASSHVISMSMQTAIDLGIFEIIDRAGPKAKLSALEIASRLSCKNPEAPFAIDRILRLLASHAVLQCSIVEQNNQGLRSFRRLYGLASVAKYFVPNTNGASLGPFMALSHDKVFLQTWPFLKDAILEGGIAFNKVHGSHAFEYTSLDSRFNEVFNKAMVNQSTIVVNKILESYKGFNDINTLVDVGGGLGIALKFITSQYPHIHAINFDLPHVIQHASPYPGVQHIGGDMFESVPKGDAIFMKWILHDWSDEQCLKLLKNCYDAIPNEGKVIVVEAIVPIVLETSAYVKSIFQLDIAMMTQIQGGKERTQQEFLDLAKIAGFSGIRFECNVCNFWVMEFFK</sequence>
<dbReference type="InterPro" id="IPR016461">
    <property type="entry name" value="COMT-like"/>
</dbReference>
<evidence type="ECO:0000256" key="4">
    <source>
        <dbReference type="ARBA" id="ARBA00022691"/>
    </source>
</evidence>
<feature type="active site" description="Proton acceptor" evidence="8">
    <location>
        <position position="284"/>
    </location>
</feature>
<dbReference type="InterPro" id="IPR036388">
    <property type="entry name" value="WH-like_DNA-bd_sf"/>
</dbReference>
<evidence type="ECO:0000259" key="10">
    <source>
        <dbReference type="Pfam" id="PF00891"/>
    </source>
</evidence>
<evidence type="ECO:0000256" key="2">
    <source>
        <dbReference type="ARBA" id="ARBA00022603"/>
    </source>
</evidence>
<comment type="function">
    <text evidence="7">Catalyzes the conversion of caffeic acid to ferulic acid and of 5-hydroxyferulic acid to sinapic acid. The resulting products may subsequently be converted to the corresponding alcohols that are incorporated into lignins.</text>
</comment>
<dbReference type="InterPro" id="IPR012967">
    <property type="entry name" value="COMT_dimerisation"/>
</dbReference>
<evidence type="ECO:0000313" key="12">
    <source>
        <dbReference type="EMBL" id="KAF7843667.1"/>
    </source>
</evidence>
<dbReference type="FunFam" id="3.40.50.150:FF:000061">
    <property type="entry name" value="Caffeic acid O-methyltransferase"/>
    <property type="match status" value="1"/>
</dbReference>
<keyword evidence="13" id="KW-1185">Reference proteome</keyword>
<dbReference type="Pfam" id="PF08100">
    <property type="entry name" value="Dimerisation"/>
    <property type="match status" value="1"/>
</dbReference>
<accession>A0A834XG49</accession>
<reference evidence="12" key="1">
    <citation type="submission" date="2020-09" db="EMBL/GenBank/DDBJ databases">
        <title>Genome-Enabled Discovery of Anthraquinone Biosynthesis in Senna tora.</title>
        <authorList>
            <person name="Kang S.-H."/>
            <person name="Pandey R.P."/>
            <person name="Lee C.-M."/>
            <person name="Sim J.-S."/>
            <person name="Jeong J.-T."/>
            <person name="Choi B.-S."/>
            <person name="Jung M."/>
            <person name="Ginzburg D."/>
            <person name="Zhao K."/>
            <person name="Won S.Y."/>
            <person name="Oh T.-J."/>
            <person name="Yu Y."/>
            <person name="Kim N.-H."/>
            <person name="Lee O.R."/>
            <person name="Lee T.-H."/>
            <person name="Bashyal P."/>
            <person name="Kim T.-S."/>
            <person name="Lee W.-H."/>
            <person name="Kawkins C."/>
            <person name="Kim C.-K."/>
            <person name="Kim J.S."/>
            <person name="Ahn B.O."/>
            <person name="Rhee S.Y."/>
            <person name="Sohng J.K."/>
        </authorList>
    </citation>
    <scope>NUCLEOTIDE SEQUENCE</scope>
    <source>
        <tissue evidence="12">Leaf</tissue>
    </source>
</reference>
<dbReference type="EC" id="2.1.1.68" evidence="6"/>
<dbReference type="AlphaFoldDB" id="A0A834XG49"/>
<comment type="caution">
    <text evidence="12">The sequence shown here is derived from an EMBL/GenBank/DDBJ whole genome shotgun (WGS) entry which is preliminary data.</text>
</comment>
<evidence type="ECO:0000259" key="11">
    <source>
        <dbReference type="Pfam" id="PF08100"/>
    </source>
</evidence>
<dbReference type="SUPFAM" id="SSF53335">
    <property type="entry name" value="S-adenosyl-L-methionine-dependent methyltransferases"/>
    <property type="match status" value="1"/>
</dbReference>
<protein>
    <recommendedName>
        <fullName evidence="6">caffeate O-methyltransferase</fullName>
        <ecNumber evidence="6">2.1.1.68</ecNumber>
    </recommendedName>
</protein>
<evidence type="ECO:0000313" key="13">
    <source>
        <dbReference type="Proteomes" id="UP000634136"/>
    </source>
</evidence>
<keyword evidence="5" id="KW-0438">Lignin biosynthesis</keyword>
<evidence type="ECO:0000256" key="3">
    <source>
        <dbReference type="ARBA" id="ARBA00022679"/>
    </source>
</evidence>
<feature type="region of interest" description="Disordered" evidence="9">
    <location>
        <begin position="1"/>
        <end position="26"/>
    </location>
</feature>
<dbReference type="SUPFAM" id="SSF46785">
    <property type="entry name" value="Winged helix' DNA-binding domain"/>
    <property type="match status" value="1"/>
</dbReference>
<dbReference type="PROSITE" id="PS51683">
    <property type="entry name" value="SAM_OMT_II"/>
    <property type="match status" value="1"/>
</dbReference>
<keyword evidence="4" id="KW-0949">S-adenosyl-L-methionine</keyword>
<evidence type="ECO:0000256" key="5">
    <source>
        <dbReference type="ARBA" id="ARBA00022733"/>
    </source>
</evidence>
<dbReference type="FunFam" id="1.10.10.10:FF:000357">
    <property type="entry name" value="Caffeic acid 3-O-methyltransferase"/>
    <property type="match status" value="1"/>
</dbReference>
<proteinExistence type="predicted"/>
<dbReference type="GO" id="GO:0009809">
    <property type="term" value="P:lignin biosynthetic process"/>
    <property type="evidence" value="ECO:0007669"/>
    <property type="project" value="UniProtKB-KW"/>
</dbReference>
<dbReference type="InterPro" id="IPR029063">
    <property type="entry name" value="SAM-dependent_MTases_sf"/>
</dbReference>
<dbReference type="EMBL" id="JAAIUW010000001">
    <property type="protein sequence ID" value="KAF7843667.1"/>
    <property type="molecule type" value="Genomic_DNA"/>
</dbReference>
<dbReference type="PIRSF" id="PIRSF005739">
    <property type="entry name" value="O-mtase"/>
    <property type="match status" value="1"/>
</dbReference>
<organism evidence="12 13">
    <name type="scientific">Senna tora</name>
    <dbReference type="NCBI Taxonomy" id="362788"/>
    <lineage>
        <taxon>Eukaryota</taxon>
        <taxon>Viridiplantae</taxon>
        <taxon>Streptophyta</taxon>
        <taxon>Embryophyta</taxon>
        <taxon>Tracheophyta</taxon>
        <taxon>Spermatophyta</taxon>
        <taxon>Magnoliopsida</taxon>
        <taxon>eudicotyledons</taxon>
        <taxon>Gunneridae</taxon>
        <taxon>Pentapetalae</taxon>
        <taxon>rosids</taxon>
        <taxon>fabids</taxon>
        <taxon>Fabales</taxon>
        <taxon>Fabaceae</taxon>
        <taxon>Caesalpinioideae</taxon>
        <taxon>Cassia clade</taxon>
        <taxon>Senna</taxon>
    </lineage>
</organism>
<keyword evidence="3 12" id="KW-0808">Transferase</keyword>
<dbReference type="InterPro" id="IPR001077">
    <property type="entry name" value="COMT_C"/>
</dbReference>
<evidence type="ECO:0000256" key="7">
    <source>
        <dbReference type="ARBA" id="ARBA00045231"/>
    </source>
</evidence>
<evidence type="ECO:0000256" key="1">
    <source>
        <dbReference type="ARBA" id="ARBA00004928"/>
    </source>
</evidence>
<evidence type="ECO:0000256" key="6">
    <source>
        <dbReference type="ARBA" id="ARBA00039011"/>
    </source>
</evidence>
<dbReference type="InterPro" id="IPR036390">
    <property type="entry name" value="WH_DNA-bd_sf"/>
</dbReference>